<proteinExistence type="predicted"/>
<dbReference type="SUPFAM" id="SSF52047">
    <property type="entry name" value="RNI-like"/>
    <property type="match status" value="2"/>
</dbReference>
<evidence type="ECO:0000313" key="1">
    <source>
        <dbReference type="EnsemblMetazoa" id="SCAU015143-PA"/>
    </source>
</evidence>
<evidence type="ECO:0008006" key="3">
    <source>
        <dbReference type="Google" id="ProtNLM"/>
    </source>
</evidence>
<dbReference type="OrthoDB" id="10257471at2759"/>
<dbReference type="Proteomes" id="UP000095300">
    <property type="component" value="Unassembled WGS sequence"/>
</dbReference>
<dbReference type="InterPro" id="IPR032675">
    <property type="entry name" value="LRR_dom_sf"/>
</dbReference>
<dbReference type="EnsemblMetazoa" id="SCAU015143-RA">
    <property type="protein sequence ID" value="SCAU015143-PA"/>
    <property type="gene ID" value="SCAU015143"/>
</dbReference>
<sequence>MSFEKIASKCEILVRIYQLLDFEDQLRLACVTETSKEVYENHIWKEKYASLAIFYHNALGYVVTNESGVKRRHLTTSQFNEFEEFYGHEVLELTIENCYLEMEICSEEKIEEHINMKKFPNITKLHVKDMIVNSEFLGYLAEICPHLEHLTLDQCVECEREACSVTAIWDVESFLRMKHLKALEINFQIWQFSIDYFKLLEIIENSKLLYLKLDAEVKPQTLGMESDKSIATRRTSHMKGLSVKTSFPSFLDLFQNLSCLKLHILEPVHQDILDAVVLNYSNLEIFEITKTTFRTLNFPLPPKAKELRLIECKNLNFANLRQIMAHPSIIKLISRNTIYDGSCEDNFHIPPQLESLEMDCNYMGGKSLFDIANGNGKLKELIWYHPTFCRANPNFPNACPKLNFTNNSLDDPMGLLSLSRLKVLEKLAIPHPLEHLNWSYILELLKHHPSLTGFTIQNGCGHLSPQQPPSTEVAQRGFPTNIKELSLPLDIFELALDFWLDLFNCNENLTSLCCSFSMCDFDYDRLLKKLMEHESFPKDLKTIDIFGYEIECRDLRKHFSATIKKLNRSNCEDAFRILLCKTDTKSSPKCHVLGAHL</sequence>
<name>A0A1I8Q9I0_STOCA</name>
<evidence type="ECO:0000313" key="2">
    <source>
        <dbReference type="Proteomes" id="UP000095300"/>
    </source>
</evidence>
<organism evidence="1 2">
    <name type="scientific">Stomoxys calcitrans</name>
    <name type="common">Stable fly</name>
    <name type="synonym">Conops calcitrans</name>
    <dbReference type="NCBI Taxonomy" id="35570"/>
    <lineage>
        <taxon>Eukaryota</taxon>
        <taxon>Metazoa</taxon>
        <taxon>Ecdysozoa</taxon>
        <taxon>Arthropoda</taxon>
        <taxon>Hexapoda</taxon>
        <taxon>Insecta</taxon>
        <taxon>Pterygota</taxon>
        <taxon>Neoptera</taxon>
        <taxon>Endopterygota</taxon>
        <taxon>Diptera</taxon>
        <taxon>Brachycera</taxon>
        <taxon>Muscomorpha</taxon>
        <taxon>Muscoidea</taxon>
        <taxon>Muscidae</taxon>
        <taxon>Stomoxys</taxon>
    </lineage>
</organism>
<keyword evidence="2" id="KW-1185">Reference proteome</keyword>
<dbReference type="KEGG" id="scac:106094306"/>
<dbReference type="VEuPathDB" id="VectorBase:SCAU015143"/>
<accession>A0A1I8Q9I0</accession>
<protein>
    <recommendedName>
        <fullName evidence="3">F-box domain-containing protein</fullName>
    </recommendedName>
</protein>
<dbReference type="AlphaFoldDB" id="A0A1I8Q9I0"/>
<dbReference type="Gene3D" id="3.80.10.10">
    <property type="entry name" value="Ribonuclease Inhibitor"/>
    <property type="match status" value="2"/>
</dbReference>
<reference evidence="1" key="1">
    <citation type="submission" date="2020-05" db="UniProtKB">
        <authorList>
            <consortium name="EnsemblMetazoa"/>
        </authorList>
    </citation>
    <scope>IDENTIFICATION</scope>
    <source>
        <strain evidence="1">USDA</strain>
    </source>
</reference>
<gene>
    <name evidence="1" type="primary">106094306</name>
</gene>